<dbReference type="GO" id="GO:0006629">
    <property type="term" value="P:lipid metabolic process"/>
    <property type="evidence" value="ECO:0007669"/>
    <property type="project" value="InterPro"/>
</dbReference>
<dbReference type="Proteomes" id="UP000615026">
    <property type="component" value="Unassembled WGS sequence"/>
</dbReference>
<protein>
    <submittedName>
        <fullName evidence="5">Fatty acid desaturase</fullName>
    </submittedName>
</protein>
<evidence type="ECO:0000313" key="6">
    <source>
        <dbReference type="Proteomes" id="UP000615026"/>
    </source>
</evidence>
<reference evidence="5" key="1">
    <citation type="submission" date="2020-10" db="EMBL/GenBank/DDBJ databases">
        <authorList>
            <person name="Castelo-Branco R."/>
            <person name="Eusebio N."/>
            <person name="Adriana R."/>
            <person name="Vieira A."/>
            <person name="Brugerolle De Fraissinette N."/>
            <person name="Rezende De Castro R."/>
            <person name="Schneider M.P."/>
            <person name="Vasconcelos V."/>
            <person name="Leao P.N."/>
        </authorList>
    </citation>
    <scope>NUCLEOTIDE SEQUENCE</scope>
    <source>
        <strain evidence="5">LEGE 11479</strain>
    </source>
</reference>
<evidence type="ECO:0000256" key="1">
    <source>
        <dbReference type="ARBA" id="ARBA00001954"/>
    </source>
</evidence>
<comment type="caution">
    <text evidence="5">The sequence shown here is derived from an EMBL/GenBank/DDBJ whole genome shotgun (WGS) entry which is preliminary data.</text>
</comment>
<dbReference type="Pfam" id="PF00487">
    <property type="entry name" value="FA_desaturase"/>
    <property type="match status" value="1"/>
</dbReference>
<comment type="cofactor">
    <cofactor evidence="1">
        <name>Fe(2+)</name>
        <dbReference type="ChEBI" id="CHEBI:29033"/>
    </cofactor>
</comment>
<feature type="transmembrane region" description="Helical" evidence="3">
    <location>
        <begin position="122"/>
        <end position="139"/>
    </location>
</feature>
<evidence type="ECO:0000313" key="5">
    <source>
        <dbReference type="EMBL" id="MBE9066012.1"/>
    </source>
</evidence>
<comment type="similarity">
    <text evidence="2">Belongs to the fatty acid desaturase type 2 family.</text>
</comment>
<proteinExistence type="inferred from homology"/>
<keyword evidence="3" id="KW-0472">Membrane</keyword>
<organism evidence="5 6">
    <name type="scientific">Leptolyngbya cf. ectocarpi LEGE 11479</name>
    <dbReference type="NCBI Taxonomy" id="1828722"/>
    <lineage>
        <taxon>Bacteria</taxon>
        <taxon>Bacillati</taxon>
        <taxon>Cyanobacteriota</taxon>
        <taxon>Cyanophyceae</taxon>
        <taxon>Leptolyngbyales</taxon>
        <taxon>Leptolyngbyaceae</taxon>
        <taxon>Leptolyngbya group</taxon>
        <taxon>Leptolyngbya</taxon>
    </lineage>
</organism>
<feature type="transmembrane region" description="Helical" evidence="3">
    <location>
        <begin position="20"/>
        <end position="41"/>
    </location>
</feature>
<keyword evidence="6" id="KW-1185">Reference proteome</keyword>
<sequence length="220" mass="25300">MAAWLCHLELLLSIDLSTAVHPAVILGAILLQTFLNTGLFITAHDAIHGLVYPANRSVNAAIGALCAFSYASLPYKTLVTKHWLHHRYPMSAKDPDFCGLKQASFLTWYLHFMRQYWGWKQFIQLASAVGIVSFIFQLSPVNLVLFWAIPLLLSSLQLFYFGTYWPHQNITTDYHQCARSFPLPWFLSLLACYHFGYHQEHHEHPDIPWWGLPALHEAQH</sequence>
<feature type="transmembrane region" description="Helical" evidence="3">
    <location>
        <begin position="145"/>
        <end position="165"/>
    </location>
</feature>
<evidence type="ECO:0000256" key="3">
    <source>
        <dbReference type="SAM" id="Phobius"/>
    </source>
</evidence>
<dbReference type="AlphaFoldDB" id="A0A928ZSC5"/>
<evidence type="ECO:0000259" key="4">
    <source>
        <dbReference type="Pfam" id="PF00487"/>
    </source>
</evidence>
<gene>
    <name evidence="5" type="ORF">IQ260_05035</name>
</gene>
<dbReference type="InterPro" id="IPR005804">
    <property type="entry name" value="FA_desaturase_dom"/>
</dbReference>
<accession>A0A928ZSC5</accession>
<keyword evidence="3" id="KW-0812">Transmembrane</keyword>
<feature type="domain" description="Fatty acid desaturase" evidence="4">
    <location>
        <begin position="23"/>
        <end position="123"/>
    </location>
</feature>
<evidence type="ECO:0000256" key="2">
    <source>
        <dbReference type="ARBA" id="ARBA00008749"/>
    </source>
</evidence>
<keyword evidence="3" id="KW-1133">Transmembrane helix</keyword>
<dbReference type="EMBL" id="JADEXP010000025">
    <property type="protein sequence ID" value="MBE9066012.1"/>
    <property type="molecule type" value="Genomic_DNA"/>
</dbReference>
<name>A0A928ZSC5_LEPEC</name>